<evidence type="ECO:0000313" key="4">
    <source>
        <dbReference type="Proteomes" id="UP000186406"/>
    </source>
</evidence>
<dbReference type="Proteomes" id="UP000186406">
    <property type="component" value="Unassembled WGS sequence"/>
</dbReference>
<keyword evidence="3" id="KW-0808">Transferase</keyword>
<dbReference type="InterPro" id="IPR000120">
    <property type="entry name" value="Amidase"/>
</dbReference>
<feature type="compositionally biased region" description="Basic and acidic residues" evidence="1">
    <location>
        <begin position="153"/>
        <end position="163"/>
    </location>
</feature>
<evidence type="ECO:0000256" key="1">
    <source>
        <dbReference type="SAM" id="MobiDB-lite"/>
    </source>
</evidence>
<dbReference type="InterPro" id="IPR023631">
    <property type="entry name" value="Amidase_dom"/>
</dbReference>
<dbReference type="OrthoDB" id="9811471at2"/>
<accession>A0A1M7ZL77</accession>
<evidence type="ECO:0000259" key="2">
    <source>
        <dbReference type="Pfam" id="PF01425"/>
    </source>
</evidence>
<dbReference type="GO" id="GO:0016740">
    <property type="term" value="F:transferase activity"/>
    <property type="evidence" value="ECO:0007669"/>
    <property type="project" value="UniProtKB-KW"/>
</dbReference>
<dbReference type="Pfam" id="PF01425">
    <property type="entry name" value="Amidase"/>
    <property type="match status" value="1"/>
</dbReference>
<dbReference type="EMBL" id="FRXO01000004">
    <property type="protein sequence ID" value="SHO65660.1"/>
    <property type="molecule type" value="Genomic_DNA"/>
</dbReference>
<dbReference type="SUPFAM" id="SSF75304">
    <property type="entry name" value="Amidase signature (AS) enzymes"/>
    <property type="match status" value="1"/>
</dbReference>
<feature type="domain" description="Amidase" evidence="2">
    <location>
        <begin position="40"/>
        <end position="456"/>
    </location>
</feature>
<gene>
    <name evidence="3" type="ORF">SAMN02745172_02305</name>
</gene>
<organism evidence="3 4">
    <name type="scientific">Pseudoxanthobacter soli DSM 19599</name>
    <dbReference type="NCBI Taxonomy" id="1123029"/>
    <lineage>
        <taxon>Bacteria</taxon>
        <taxon>Pseudomonadati</taxon>
        <taxon>Pseudomonadota</taxon>
        <taxon>Alphaproteobacteria</taxon>
        <taxon>Hyphomicrobiales</taxon>
        <taxon>Segnochrobactraceae</taxon>
        <taxon>Pseudoxanthobacter</taxon>
    </lineage>
</organism>
<dbReference type="PANTHER" id="PTHR11895">
    <property type="entry name" value="TRANSAMIDASE"/>
    <property type="match status" value="1"/>
</dbReference>
<dbReference type="STRING" id="1123029.SAMN02745172_02305"/>
<reference evidence="3 4" key="1">
    <citation type="submission" date="2016-12" db="EMBL/GenBank/DDBJ databases">
        <authorList>
            <person name="Song W.-J."/>
            <person name="Kurnit D.M."/>
        </authorList>
    </citation>
    <scope>NUCLEOTIDE SEQUENCE [LARGE SCALE GENOMIC DNA]</scope>
    <source>
        <strain evidence="3 4">DSM 19599</strain>
    </source>
</reference>
<proteinExistence type="predicted"/>
<dbReference type="InterPro" id="IPR036928">
    <property type="entry name" value="AS_sf"/>
</dbReference>
<keyword evidence="4" id="KW-1185">Reference proteome</keyword>
<feature type="region of interest" description="Disordered" evidence="1">
    <location>
        <begin position="153"/>
        <end position="172"/>
    </location>
</feature>
<protein>
    <submittedName>
        <fullName evidence="3">Aspartyl-tRNA(Asn)/glutamyl-tRNA(Gln) amidotransferase subunit A</fullName>
    </submittedName>
</protein>
<dbReference type="NCBIfam" id="TIGR02715">
    <property type="entry name" value="amido_AtzE"/>
    <property type="match status" value="1"/>
</dbReference>
<dbReference type="InterPro" id="IPR014087">
    <property type="entry name" value="Carboxybiuret_hydro_AtzE"/>
</dbReference>
<dbReference type="PANTHER" id="PTHR11895:SF172">
    <property type="entry name" value="GLUTAMYL-TRNA(GLN) AMIDOTRANSFERASE"/>
    <property type="match status" value="1"/>
</dbReference>
<name>A0A1M7ZL77_9HYPH</name>
<dbReference type="NCBIfam" id="NF006631">
    <property type="entry name" value="PRK09201.1"/>
    <property type="match status" value="1"/>
</dbReference>
<dbReference type="RefSeq" id="WP_084564513.1">
    <property type="nucleotide sequence ID" value="NZ_FRXO01000004.1"/>
</dbReference>
<evidence type="ECO:0000313" key="3">
    <source>
        <dbReference type="EMBL" id="SHO65660.1"/>
    </source>
</evidence>
<dbReference type="AlphaFoldDB" id="A0A1M7ZL77"/>
<dbReference type="Gene3D" id="3.90.1300.10">
    <property type="entry name" value="Amidase signature (AS) domain"/>
    <property type="match status" value="1"/>
</dbReference>
<sequence length="483" mass="50398">MDQSAPGGSGLEPVTALLDGPAGAIADAVNGRRVSARVVAEAALARIAAANPVVNAFTDVTAARALSEADSVDAAIARGRTLPLAGVPYSVKNLFDIEGVTTRAGSRINRDHPPATADGPLVSRAKAAGAILTGAVNMGEYAYDFTGENVHDGNARNPHDLDRMSGGSSGGSGTAVAAGLSSFSLGSDTNGSIRVPSSFCGLLGLKPTFGRLSRSGTFPFTPSLDHLGPFARSARDLALIFDLLQGWDDGDTSLARRPAIATRDTLDLGLGDLRIARAGGYFTERLGPDAEAAMKIVADALSVDRVVDVPEAHRARAAAYVITTAESATVHLDRLRKRAGDFDPATRDRFLSGAMVPTPWYVAAHRFRSWFKASMARIFESVDALIAPATPFAALRSGTATITLGGVELPARPNIGIFTQPISFVGLPVAAVPVWPQGDEGLPIAVQVIAPAWREDIALRIAHSLQETGVARAPVARQFRGKT</sequence>